<feature type="domain" description="HTH bat-type" evidence="3">
    <location>
        <begin position="162"/>
        <end position="209"/>
    </location>
</feature>
<dbReference type="Pfam" id="PF04967">
    <property type="entry name" value="HTH_10"/>
    <property type="match status" value="1"/>
</dbReference>
<keyword evidence="2" id="KW-0804">Transcription</keyword>
<dbReference type="InterPro" id="IPR007050">
    <property type="entry name" value="HTH_bacterioopsin"/>
</dbReference>
<evidence type="ECO:0000259" key="4">
    <source>
        <dbReference type="Pfam" id="PF24278"/>
    </source>
</evidence>
<keyword evidence="6" id="KW-1185">Reference proteome</keyword>
<dbReference type="Pfam" id="PF24278">
    <property type="entry name" value="HVO_0513_N"/>
    <property type="match status" value="1"/>
</dbReference>
<proteinExistence type="predicted"/>
<sequence length="223" mass="24488">MKYVRLTLDAGGREAEIHPMYDVLVNASYVERAIAMHWSFVGDELGMMHYVEGVQEPFRDALERIPEVFDYALTSDDDGSFYAYVRDSTTEPLRELFGATQRCPAVALPPLEYADGTVSYAVFGPPEEIQRTLEALPAPIDVTISAVGGLSALSGAVESTVTERQREALEAALSVGYYEVPREADHEAVADAIDCAPSTAAEHLRRGEANALRALFDGSRRWI</sequence>
<reference evidence="5 6" key="1">
    <citation type="submission" date="2019-08" db="EMBL/GenBank/DDBJ databases">
        <title>Archaea genome.</title>
        <authorList>
            <person name="Kajale S."/>
            <person name="Shouche Y."/>
            <person name="Deshpande N."/>
            <person name="Sharma A."/>
        </authorList>
    </citation>
    <scope>NUCLEOTIDE SEQUENCE [LARGE SCALE GENOMIC DNA]</scope>
    <source>
        <strain evidence="5 6">ESP3B_9</strain>
    </source>
</reference>
<protein>
    <submittedName>
        <fullName evidence="5">Helix-turn-helix domain-containing protein</fullName>
    </submittedName>
</protein>
<dbReference type="EMBL" id="VTAW01000006">
    <property type="protein sequence ID" value="TYT62794.1"/>
    <property type="molecule type" value="Genomic_DNA"/>
</dbReference>
<evidence type="ECO:0000256" key="2">
    <source>
        <dbReference type="ARBA" id="ARBA00023163"/>
    </source>
</evidence>
<feature type="domain" description="HVO-0513-like N-terminal" evidence="4">
    <location>
        <begin position="18"/>
        <end position="148"/>
    </location>
</feature>
<dbReference type="RefSeq" id="WP_149080809.1">
    <property type="nucleotide sequence ID" value="NZ_VTAW01000006.1"/>
</dbReference>
<dbReference type="PANTHER" id="PTHR34236:SF1">
    <property type="entry name" value="DIMETHYL SULFOXIDE REDUCTASE TRANSCRIPTIONAL ACTIVATOR"/>
    <property type="match status" value="1"/>
</dbReference>
<accession>A0A5D5AP22</accession>
<evidence type="ECO:0000259" key="3">
    <source>
        <dbReference type="Pfam" id="PF04967"/>
    </source>
</evidence>
<dbReference type="AlphaFoldDB" id="A0A5D5AP22"/>
<evidence type="ECO:0000313" key="5">
    <source>
        <dbReference type="EMBL" id="TYT62794.1"/>
    </source>
</evidence>
<comment type="caution">
    <text evidence="5">The sequence shown here is derived from an EMBL/GenBank/DDBJ whole genome shotgun (WGS) entry which is preliminary data.</text>
</comment>
<name>A0A5D5AP22_9EURY</name>
<gene>
    <name evidence="5" type="ORF">FYC77_07110</name>
</gene>
<keyword evidence="1" id="KW-0805">Transcription regulation</keyword>
<evidence type="ECO:0000256" key="1">
    <source>
        <dbReference type="ARBA" id="ARBA00023015"/>
    </source>
</evidence>
<organism evidence="5 6">
    <name type="scientific">Natrialba swarupiae</name>
    <dbReference type="NCBI Taxonomy" id="2448032"/>
    <lineage>
        <taxon>Archaea</taxon>
        <taxon>Methanobacteriati</taxon>
        <taxon>Methanobacteriota</taxon>
        <taxon>Stenosarchaea group</taxon>
        <taxon>Halobacteria</taxon>
        <taxon>Halobacteriales</taxon>
        <taxon>Natrialbaceae</taxon>
        <taxon>Natrialba</taxon>
    </lineage>
</organism>
<dbReference type="Proteomes" id="UP000324104">
    <property type="component" value="Unassembled WGS sequence"/>
</dbReference>
<dbReference type="InterPro" id="IPR056493">
    <property type="entry name" value="HVO_0513_N"/>
</dbReference>
<evidence type="ECO:0000313" key="6">
    <source>
        <dbReference type="Proteomes" id="UP000324104"/>
    </source>
</evidence>
<dbReference type="PANTHER" id="PTHR34236">
    <property type="entry name" value="DIMETHYL SULFOXIDE REDUCTASE TRANSCRIPTIONAL ACTIVATOR"/>
    <property type="match status" value="1"/>
</dbReference>